<feature type="binding site" evidence="12">
    <location>
        <position position="538"/>
    </location>
    <ligand>
        <name>ATP</name>
        <dbReference type="ChEBI" id="CHEBI:30616"/>
    </ligand>
</feature>
<comment type="subcellular location">
    <subcellularLocation>
        <location evidence="1 12">Cytoplasm</location>
    </subcellularLocation>
</comment>
<evidence type="ECO:0000256" key="6">
    <source>
        <dbReference type="ARBA" id="ARBA00022840"/>
    </source>
</evidence>
<keyword evidence="8 12" id="KW-0175">Coiled coil</keyword>
<evidence type="ECO:0000256" key="9">
    <source>
        <dbReference type="ARBA" id="ARBA00023146"/>
    </source>
</evidence>
<comment type="function">
    <text evidence="12">Catalyzes the attachment of valine to tRNA(Val). As ValRS can inadvertently accommodate and process structurally similar amino acids such as threonine, to avoid such errors, it has a 'posttransfer' editing activity that hydrolyzes mischarged Thr-tRNA(Val) in a tRNA-dependent manner.</text>
</comment>
<keyword evidence="6 12" id="KW-0067">ATP-binding</keyword>
<dbReference type="InterPro" id="IPR009008">
    <property type="entry name" value="Val/Leu/Ile-tRNA-synth_edit"/>
</dbReference>
<feature type="short sequence motif" description="'KMSKS' region" evidence="12">
    <location>
        <begin position="535"/>
        <end position="539"/>
    </location>
</feature>
<dbReference type="EMBL" id="QOQW01000001">
    <property type="protein sequence ID" value="RCK81639.1"/>
    <property type="molecule type" value="Genomic_DNA"/>
</dbReference>
<dbReference type="HAMAP" id="MF_02004">
    <property type="entry name" value="Val_tRNA_synth_type1"/>
    <property type="match status" value="1"/>
</dbReference>
<dbReference type="InterPro" id="IPR009080">
    <property type="entry name" value="tRNAsynth_Ia_anticodon-bd"/>
</dbReference>
<keyword evidence="5 12" id="KW-0547">Nucleotide-binding</keyword>
<dbReference type="SUPFAM" id="SSF47323">
    <property type="entry name" value="Anticodon-binding domain of a subclass of class I aminoacyl-tRNA synthetases"/>
    <property type="match status" value="1"/>
</dbReference>
<sequence length="893" mass="101058">MNTSAPSPSPAPALDKAYNPQQVETRIYAQWEASRRFHADETSDRPRFCIVIPPPNVTGMLTMGHVLNNTLQDILVRFHRMQGEETLWLPGTDHAGIATQNVVEKALAKEKLSRHDLGREKFLDRVWQWKDKYGGIIIAQLKRLGCSCDWERERFTMDEGLSRAVRECFIRLYQAGLIYKGKYIINWCPRCRTALSDEEKIPEETKGKLWYLRYPLKGGDGHVVVATTRPETMLGDTAVAVNPDDDRFRHLVGKTVVLPFVHREIPIIADDFVDPKFGTGAVKVTPAHDPNDFEIGRRHGLPQVVVMDEAGVMNAEAGPFKGLDRFSCREALLKDLQDQGLLEKTEDHTLAVGHCQRCNTVIEPYLSDQWFVKMKPLATKAIAAVKDGTLRFTPNRWVGVYLHWMENIRDWCISRQLWWGHRIPAYTCGACGHIMVAAEAPAACEKCRATDRIAQEEDVLDTWFSSWLWSFSTMGWPDDTPTLRRFHPTDVLVTGPDIIFFWVARMVMASYFFLDQCPFHDVYFTSIVRDMKGRKMSKSLGNSPDPLEIIDKYGADALRFTIISLAPVGQDIRFSPEKVELGRNFANKLWNASRFVLMNLADATGTIAQGPGPLDRLSVWDRWILSRAQAAIEAVRSHLADGQYKFNEAVKAVYEFIWDEFCDWYIEMSKPALNGNDPERRRTVQQVLLTVLDTALRLLHPFMPFVTEEIWQKLPGAEGLLMVAAFPTVDPTLVNVPLEGEVRELMEAVRVIRNLRASANIPPGRKVTVRVVGGREASPVFERYGEMIRWLAGLEQLEMVSAKPRGHLVGLMGGTEICLNLAGLIDVPAERKRVEAEIAKIEKEKAKIAGKLDDQAFVSKAPAEVVERIREGIAAYALQLEKLQAYLHELEAL</sequence>
<dbReference type="Gene3D" id="3.40.50.620">
    <property type="entry name" value="HUPs"/>
    <property type="match status" value="2"/>
</dbReference>
<dbReference type="InterPro" id="IPR037118">
    <property type="entry name" value="Val-tRNA_synth_C_sf"/>
</dbReference>
<dbReference type="GO" id="GO:0002161">
    <property type="term" value="F:aminoacyl-tRNA deacylase activity"/>
    <property type="evidence" value="ECO:0007669"/>
    <property type="project" value="InterPro"/>
</dbReference>
<dbReference type="CDD" id="cd00817">
    <property type="entry name" value="ValRS_core"/>
    <property type="match status" value="1"/>
</dbReference>
<protein>
    <recommendedName>
        <fullName evidence="12">Valine--tRNA ligase</fullName>
        <ecNumber evidence="12">6.1.1.9</ecNumber>
    </recommendedName>
    <alternativeName>
        <fullName evidence="12">Valyl-tRNA synthetase</fullName>
        <shortName evidence="12">ValRS</shortName>
    </alternativeName>
</protein>
<evidence type="ECO:0000259" key="14">
    <source>
        <dbReference type="Pfam" id="PF08264"/>
    </source>
</evidence>
<dbReference type="InterPro" id="IPR019499">
    <property type="entry name" value="Val-tRNA_synth_tRNA-bd"/>
</dbReference>
<dbReference type="Pfam" id="PF00133">
    <property type="entry name" value="tRNA-synt_1"/>
    <property type="match status" value="1"/>
</dbReference>
<evidence type="ECO:0000256" key="10">
    <source>
        <dbReference type="ARBA" id="ARBA00047552"/>
    </source>
</evidence>
<comment type="caution">
    <text evidence="12">Lacks conserved residue(s) required for the propagation of feature annotation.</text>
</comment>
<accession>A0A367ZV95</accession>
<dbReference type="PANTHER" id="PTHR11946:SF93">
    <property type="entry name" value="VALINE--TRNA LIGASE, CHLOROPLASTIC_MITOCHONDRIAL 2"/>
    <property type="match status" value="1"/>
</dbReference>
<dbReference type="Gene3D" id="2.170.220.10">
    <property type="match status" value="1"/>
</dbReference>
<evidence type="ECO:0000313" key="17">
    <source>
        <dbReference type="Proteomes" id="UP000252355"/>
    </source>
</evidence>
<dbReference type="FunFam" id="3.40.50.620:FF:000032">
    <property type="entry name" value="Valine--tRNA ligase"/>
    <property type="match status" value="1"/>
</dbReference>
<dbReference type="FunFam" id="3.90.740.10:FF:000005">
    <property type="entry name" value="Valine--tRNA ligase, mitochondrial"/>
    <property type="match status" value="1"/>
</dbReference>
<dbReference type="SUPFAM" id="SSF46589">
    <property type="entry name" value="tRNA-binding arm"/>
    <property type="match status" value="1"/>
</dbReference>
<keyword evidence="3 12" id="KW-0963">Cytoplasm</keyword>
<dbReference type="NCBIfam" id="TIGR00422">
    <property type="entry name" value="valS"/>
    <property type="match status" value="1"/>
</dbReference>
<dbReference type="PRINTS" id="PR00986">
    <property type="entry name" value="TRNASYNTHVAL"/>
</dbReference>
<comment type="similarity">
    <text evidence="11 12">Belongs to the class-I aminoacyl-tRNA synthetase family. ValS type 1 subfamily.</text>
</comment>
<dbReference type="FunFam" id="3.40.50.620:FF:000098">
    <property type="entry name" value="Valine--tRNA ligase"/>
    <property type="match status" value="1"/>
</dbReference>
<dbReference type="FunFam" id="1.10.730.10:FF:000014">
    <property type="entry name" value="Valine--tRNA ligase"/>
    <property type="match status" value="1"/>
</dbReference>
<evidence type="ECO:0000256" key="1">
    <source>
        <dbReference type="ARBA" id="ARBA00004496"/>
    </source>
</evidence>
<feature type="domain" description="Aminoacyl-tRNA synthetase class Ia" evidence="13">
    <location>
        <begin position="27"/>
        <end position="575"/>
    </location>
</feature>
<evidence type="ECO:0000256" key="11">
    <source>
        <dbReference type="ARBA" id="ARBA00060830"/>
    </source>
</evidence>
<comment type="caution">
    <text evidence="16">The sequence shown here is derived from an EMBL/GenBank/DDBJ whole genome shotgun (WGS) entry which is preliminary data.</text>
</comment>
<feature type="coiled-coil region" evidence="12">
    <location>
        <begin position="831"/>
        <end position="893"/>
    </location>
</feature>
<keyword evidence="4 12" id="KW-0436">Ligase</keyword>
<evidence type="ECO:0000259" key="13">
    <source>
        <dbReference type="Pfam" id="PF00133"/>
    </source>
</evidence>
<evidence type="ECO:0000256" key="7">
    <source>
        <dbReference type="ARBA" id="ARBA00022917"/>
    </source>
</evidence>
<gene>
    <name evidence="12" type="primary">valS</name>
    <name evidence="16" type="ORF">OZSIB_0773</name>
</gene>
<evidence type="ECO:0000313" key="16">
    <source>
        <dbReference type="EMBL" id="RCK81639.1"/>
    </source>
</evidence>
<reference evidence="16 17" key="1">
    <citation type="submission" date="2018-05" db="EMBL/GenBank/DDBJ databases">
        <title>A metagenomic window into the 2 km-deep terrestrial subsurface aquifer revealed taxonomically and functionally diverse microbial community comprising novel uncultured bacterial lineages.</title>
        <authorList>
            <person name="Kadnikov V.V."/>
            <person name="Mardanov A.V."/>
            <person name="Beletsky A.V."/>
            <person name="Banks D."/>
            <person name="Pimenov N.V."/>
            <person name="Frank Y.A."/>
            <person name="Karnachuk O.V."/>
            <person name="Ravin N.V."/>
        </authorList>
    </citation>
    <scope>NUCLEOTIDE SEQUENCE [LARGE SCALE GENOMIC DNA]</scope>
    <source>
        <strain evidence="16">BY5</strain>
    </source>
</reference>
<feature type="domain" description="Methionyl/Valyl/Leucyl/Isoleucyl-tRNA synthetase anticodon-binding" evidence="14">
    <location>
        <begin position="621"/>
        <end position="769"/>
    </location>
</feature>
<feature type="domain" description="Valyl-tRNA synthetase tRNA-binding arm" evidence="15">
    <location>
        <begin position="826"/>
        <end position="890"/>
    </location>
</feature>
<keyword evidence="9 12" id="KW-0030">Aminoacyl-tRNA synthetase</keyword>
<comment type="catalytic activity">
    <reaction evidence="10 12">
        <text>tRNA(Val) + L-valine + ATP = L-valyl-tRNA(Val) + AMP + diphosphate</text>
        <dbReference type="Rhea" id="RHEA:10704"/>
        <dbReference type="Rhea" id="RHEA-COMP:9672"/>
        <dbReference type="Rhea" id="RHEA-COMP:9708"/>
        <dbReference type="ChEBI" id="CHEBI:30616"/>
        <dbReference type="ChEBI" id="CHEBI:33019"/>
        <dbReference type="ChEBI" id="CHEBI:57762"/>
        <dbReference type="ChEBI" id="CHEBI:78442"/>
        <dbReference type="ChEBI" id="CHEBI:78537"/>
        <dbReference type="ChEBI" id="CHEBI:456215"/>
        <dbReference type="EC" id="6.1.1.9"/>
    </reaction>
</comment>
<dbReference type="GO" id="GO:0005524">
    <property type="term" value="F:ATP binding"/>
    <property type="evidence" value="ECO:0007669"/>
    <property type="project" value="UniProtKB-UniRule"/>
</dbReference>
<evidence type="ECO:0000259" key="15">
    <source>
        <dbReference type="Pfam" id="PF10458"/>
    </source>
</evidence>
<dbReference type="PROSITE" id="PS00178">
    <property type="entry name" value="AA_TRNA_LIGASE_I"/>
    <property type="match status" value="1"/>
</dbReference>
<evidence type="ECO:0000256" key="3">
    <source>
        <dbReference type="ARBA" id="ARBA00022490"/>
    </source>
</evidence>
<dbReference type="Gene3D" id="1.10.730.10">
    <property type="entry name" value="Isoleucyl-tRNA Synthetase, Domain 1"/>
    <property type="match status" value="1"/>
</dbReference>
<evidence type="ECO:0000256" key="4">
    <source>
        <dbReference type="ARBA" id="ARBA00022598"/>
    </source>
</evidence>
<dbReference type="AlphaFoldDB" id="A0A367ZV95"/>
<dbReference type="SUPFAM" id="SSF50677">
    <property type="entry name" value="ValRS/IleRS/LeuRS editing domain"/>
    <property type="match status" value="1"/>
</dbReference>
<dbReference type="InterPro" id="IPR001412">
    <property type="entry name" value="aa-tRNA-synth_I_CS"/>
</dbReference>
<dbReference type="InterPro" id="IPR014729">
    <property type="entry name" value="Rossmann-like_a/b/a_fold"/>
</dbReference>
<dbReference type="FunFam" id="1.10.287.380:FF:000001">
    <property type="entry name" value="Valine--tRNA ligase"/>
    <property type="match status" value="1"/>
</dbReference>
<dbReference type="Gene3D" id="1.10.287.380">
    <property type="entry name" value="Valyl-tRNA synthetase, C-terminal domain"/>
    <property type="match status" value="1"/>
</dbReference>
<dbReference type="NCBIfam" id="NF004349">
    <property type="entry name" value="PRK05729.1"/>
    <property type="match status" value="1"/>
</dbReference>
<dbReference type="InterPro" id="IPR010978">
    <property type="entry name" value="tRNA-bd_arm"/>
</dbReference>
<dbReference type="InterPro" id="IPR002303">
    <property type="entry name" value="Valyl-tRNA_ligase"/>
</dbReference>
<dbReference type="PANTHER" id="PTHR11946">
    <property type="entry name" value="VALYL-TRNA SYNTHETASES"/>
    <property type="match status" value="1"/>
</dbReference>
<comment type="subunit">
    <text evidence="2 12">Monomer.</text>
</comment>
<name>A0A367ZV95_9BACT</name>
<organism evidence="16 17">
    <name type="scientific">Candidatus Ozemobacter sibiricus</name>
    <dbReference type="NCBI Taxonomy" id="2268124"/>
    <lineage>
        <taxon>Bacteria</taxon>
        <taxon>Candidatus Ozemobacteria</taxon>
        <taxon>Candidatus Ozemobacterales</taxon>
        <taxon>Candidatus Ozemobacteraceae</taxon>
        <taxon>Candidatus Ozemobacter</taxon>
    </lineage>
</organism>
<dbReference type="SUPFAM" id="SSF52374">
    <property type="entry name" value="Nucleotidylyl transferase"/>
    <property type="match status" value="1"/>
</dbReference>
<dbReference type="GO" id="GO:0006438">
    <property type="term" value="P:valyl-tRNA aminoacylation"/>
    <property type="evidence" value="ECO:0007669"/>
    <property type="project" value="UniProtKB-UniRule"/>
</dbReference>
<dbReference type="Pfam" id="PF08264">
    <property type="entry name" value="Anticodon_1"/>
    <property type="match status" value="1"/>
</dbReference>
<dbReference type="Pfam" id="PF10458">
    <property type="entry name" value="Val_tRNA-synt_C"/>
    <property type="match status" value="1"/>
</dbReference>
<keyword evidence="7 12" id="KW-0648">Protein biosynthesis</keyword>
<dbReference type="InterPro" id="IPR033705">
    <property type="entry name" value="Anticodon_Ia_Val"/>
</dbReference>
<proteinExistence type="inferred from homology"/>
<dbReference type="Proteomes" id="UP000252355">
    <property type="component" value="Unassembled WGS sequence"/>
</dbReference>
<evidence type="ECO:0000256" key="12">
    <source>
        <dbReference type="HAMAP-Rule" id="MF_02004"/>
    </source>
</evidence>
<dbReference type="Gene3D" id="3.90.740.10">
    <property type="entry name" value="Valyl/Leucyl/Isoleucyl-tRNA synthetase, editing domain"/>
    <property type="match status" value="1"/>
</dbReference>
<evidence type="ECO:0000256" key="8">
    <source>
        <dbReference type="ARBA" id="ARBA00023054"/>
    </source>
</evidence>
<dbReference type="InterPro" id="IPR002300">
    <property type="entry name" value="aa-tRNA-synth_Ia"/>
</dbReference>
<dbReference type="GO" id="GO:0004832">
    <property type="term" value="F:valine-tRNA ligase activity"/>
    <property type="evidence" value="ECO:0007669"/>
    <property type="project" value="UniProtKB-UniRule"/>
</dbReference>
<dbReference type="GO" id="GO:0005829">
    <property type="term" value="C:cytosol"/>
    <property type="evidence" value="ECO:0007669"/>
    <property type="project" value="TreeGrafter"/>
</dbReference>
<dbReference type="CDD" id="cd07962">
    <property type="entry name" value="Anticodon_Ia_Val"/>
    <property type="match status" value="1"/>
</dbReference>
<evidence type="ECO:0000256" key="5">
    <source>
        <dbReference type="ARBA" id="ARBA00022741"/>
    </source>
</evidence>
<comment type="domain">
    <text evidence="12">The C-terminal coiled-coil domain is crucial for aminoacylation activity.</text>
</comment>
<dbReference type="EC" id="6.1.1.9" evidence="12"/>
<comment type="domain">
    <text evidence="12">ValRS has two distinct active sites: one for aminoacylation and one for editing. The misactivated threonine is translocated from the active site to the editing site.</text>
</comment>
<evidence type="ECO:0000256" key="2">
    <source>
        <dbReference type="ARBA" id="ARBA00011245"/>
    </source>
</evidence>
<dbReference type="InterPro" id="IPR013155">
    <property type="entry name" value="M/V/L/I-tRNA-synth_anticd-bd"/>
</dbReference>